<evidence type="ECO:0000313" key="4">
    <source>
        <dbReference type="EMBL" id="GAI89970.1"/>
    </source>
</evidence>
<evidence type="ECO:0000256" key="3">
    <source>
        <dbReference type="SAM" id="MobiDB-lite"/>
    </source>
</evidence>
<keyword evidence="1" id="KW-0853">WD repeat</keyword>
<feature type="region of interest" description="Disordered" evidence="3">
    <location>
        <begin position="46"/>
        <end position="66"/>
    </location>
</feature>
<dbReference type="GO" id="GO:0000480">
    <property type="term" value="P:endonucleolytic cleavage in 5'-ETS of tricistronic rRNA transcript (SSU-rRNA, 5.8S rRNA, LSU-rRNA)"/>
    <property type="evidence" value="ECO:0007669"/>
    <property type="project" value="TreeGrafter"/>
</dbReference>
<dbReference type="InterPro" id="IPR019775">
    <property type="entry name" value="WD40_repeat_CS"/>
</dbReference>
<organism evidence="4">
    <name type="scientific">marine sediment metagenome</name>
    <dbReference type="NCBI Taxonomy" id="412755"/>
    <lineage>
        <taxon>unclassified sequences</taxon>
        <taxon>metagenomes</taxon>
        <taxon>ecological metagenomes</taxon>
    </lineage>
</organism>
<dbReference type="PROSITE" id="PS00678">
    <property type="entry name" value="WD_REPEATS_1"/>
    <property type="match status" value="1"/>
</dbReference>
<evidence type="ECO:0000256" key="1">
    <source>
        <dbReference type="ARBA" id="ARBA00022574"/>
    </source>
</evidence>
<gene>
    <name evidence="4" type="ORF">S12H4_30440</name>
</gene>
<comment type="caution">
    <text evidence="4">The sequence shown here is derived from an EMBL/GenBank/DDBJ whole genome shotgun (WGS) entry which is preliminary data.</text>
</comment>
<sequence length="149" mass="16122">MATLTGHTEAVHAVAWSQSGSDFVVSGSKDKTVKMWDLRFLAAANPAPGKKAKQQQKQQKEETSAAALEHRAVDSALYTKKAHEKVINAIAVAPNDKLFATASQDKTIKLWDAATGELQATLAGHRRGVWHIEFSPVERCLLSASADKT</sequence>
<keyword evidence="2" id="KW-0677">Repeat</keyword>
<dbReference type="InterPro" id="IPR015943">
    <property type="entry name" value="WD40/YVTN_repeat-like_dom_sf"/>
</dbReference>
<dbReference type="EMBL" id="BARW01017652">
    <property type="protein sequence ID" value="GAI89970.1"/>
    <property type="molecule type" value="Genomic_DNA"/>
</dbReference>
<dbReference type="SMART" id="SM00320">
    <property type="entry name" value="WD40"/>
    <property type="match status" value="3"/>
</dbReference>
<dbReference type="GO" id="GO:0030686">
    <property type="term" value="C:90S preribosome"/>
    <property type="evidence" value="ECO:0007669"/>
    <property type="project" value="TreeGrafter"/>
</dbReference>
<dbReference type="InterPro" id="IPR001680">
    <property type="entry name" value="WD40_rpt"/>
</dbReference>
<dbReference type="GO" id="GO:0000472">
    <property type="term" value="P:endonucleolytic cleavage to generate mature 5'-end of SSU-rRNA from (SSU-rRNA, 5.8S rRNA, LSU-rRNA)"/>
    <property type="evidence" value="ECO:0007669"/>
    <property type="project" value="TreeGrafter"/>
</dbReference>
<dbReference type="SUPFAM" id="SSF50978">
    <property type="entry name" value="WD40 repeat-like"/>
    <property type="match status" value="1"/>
</dbReference>
<dbReference type="PROSITE" id="PS50082">
    <property type="entry name" value="WD_REPEATS_2"/>
    <property type="match status" value="3"/>
</dbReference>
<dbReference type="GO" id="GO:0005730">
    <property type="term" value="C:nucleolus"/>
    <property type="evidence" value="ECO:0007669"/>
    <property type="project" value="TreeGrafter"/>
</dbReference>
<dbReference type="InterPro" id="IPR020472">
    <property type="entry name" value="WD40_PAC1"/>
</dbReference>
<reference evidence="4" key="1">
    <citation type="journal article" date="2014" name="Front. Microbiol.">
        <title>High frequency of phylogenetically diverse reductive dehalogenase-homologous genes in deep subseafloor sedimentary metagenomes.</title>
        <authorList>
            <person name="Kawai M."/>
            <person name="Futagami T."/>
            <person name="Toyoda A."/>
            <person name="Takaki Y."/>
            <person name="Nishi S."/>
            <person name="Hori S."/>
            <person name="Arai W."/>
            <person name="Tsubouchi T."/>
            <person name="Morono Y."/>
            <person name="Uchiyama I."/>
            <person name="Ito T."/>
            <person name="Fujiyama A."/>
            <person name="Inagaki F."/>
            <person name="Takami H."/>
        </authorList>
    </citation>
    <scope>NUCLEOTIDE SEQUENCE</scope>
    <source>
        <strain evidence="4">Expedition CK06-06</strain>
    </source>
</reference>
<dbReference type="Gene3D" id="2.130.10.10">
    <property type="entry name" value="YVTN repeat-like/Quinoprotein amine dehydrogenase"/>
    <property type="match status" value="2"/>
</dbReference>
<dbReference type="PRINTS" id="PR00320">
    <property type="entry name" value="GPROTEINBRPT"/>
</dbReference>
<dbReference type="GO" id="GO:0034511">
    <property type="term" value="F:U3 snoRNA binding"/>
    <property type="evidence" value="ECO:0007669"/>
    <property type="project" value="TreeGrafter"/>
</dbReference>
<evidence type="ECO:0000256" key="2">
    <source>
        <dbReference type="ARBA" id="ARBA00022737"/>
    </source>
</evidence>
<dbReference type="Pfam" id="PF00400">
    <property type="entry name" value="WD40"/>
    <property type="match status" value="3"/>
</dbReference>
<dbReference type="PROSITE" id="PS50294">
    <property type="entry name" value="WD_REPEATS_REGION"/>
    <property type="match status" value="3"/>
</dbReference>
<proteinExistence type="predicted"/>
<dbReference type="PANTHER" id="PTHR19854:SF15">
    <property type="entry name" value="TRANSDUCIN BETA-LIKE PROTEIN 3"/>
    <property type="match status" value="1"/>
</dbReference>
<protein>
    <submittedName>
        <fullName evidence="4">Uncharacterized protein</fullName>
    </submittedName>
</protein>
<name>X1TR05_9ZZZZ</name>
<dbReference type="InterPro" id="IPR036322">
    <property type="entry name" value="WD40_repeat_dom_sf"/>
</dbReference>
<accession>X1TR05</accession>
<dbReference type="PANTHER" id="PTHR19854">
    <property type="entry name" value="TRANSDUCIN BETA-LIKE 3"/>
    <property type="match status" value="1"/>
</dbReference>
<feature type="non-terminal residue" evidence="4">
    <location>
        <position position="149"/>
    </location>
</feature>
<dbReference type="AlphaFoldDB" id="X1TR05"/>